<evidence type="ECO:0000256" key="3">
    <source>
        <dbReference type="ARBA" id="ARBA00022475"/>
    </source>
</evidence>
<evidence type="ECO:0000256" key="5">
    <source>
        <dbReference type="ARBA" id="ARBA00022989"/>
    </source>
</evidence>
<dbReference type="InterPro" id="IPR051393">
    <property type="entry name" value="ABC_transporter_permease"/>
</dbReference>
<sequence>MLAVFFLYPLFEAVRLSFTDSSGLGDYQYVGFDNYIRILTRSRYYESFGVTLAFVAIVVVCQTLMGLAFATALHAMPAIRNICRTALFMPAMMSFIIVGYVWSFILSPFSGGLNALLDLVGLGALKTEWLGTPTLALVLVALVHVWMFTGYTCAIFLAGFANIPPEIEEAAVLDGAGGWKRFLLIQLPLLAPSFTVNIMLSTIGTMKTFELPFIMTKGGPDGATQTIGLLIVQTLFTDYRFGLASALSVVLLLVVLAVAFVQNRVLRQREDLI</sequence>
<keyword evidence="5 7" id="KW-1133">Transmembrane helix</keyword>
<feature type="transmembrane region" description="Helical" evidence="7">
    <location>
        <begin position="239"/>
        <end position="261"/>
    </location>
</feature>
<dbReference type="Gene3D" id="1.10.3720.10">
    <property type="entry name" value="MetI-like"/>
    <property type="match status" value="1"/>
</dbReference>
<evidence type="ECO:0000256" key="4">
    <source>
        <dbReference type="ARBA" id="ARBA00022692"/>
    </source>
</evidence>
<evidence type="ECO:0000259" key="8">
    <source>
        <dbReference type="PROSITE" id="PS50928"/>
    </source>
</evidence>
<feature type="transmembrane region" description="Helical" evidence="7">
    <location>
        <begin position="135"/>
        <end position="161"/>
    </location>
</feature>
<dbReference type="AlphaFoldDB" id="A0A1Q9AW38"/>
<dbReference type="InterPro" id="IPR000515">
    <property type="entry name" value="MetI-like"/>
</dbReference>
<dbReference type="GO" id="GO:0055085">
    <property type="term" value="P:transmembrane transport"/>
    <property type="evidence" value="ECO:0007669"/>
    <property type="project" value="InterPro"/>
</dbReference>
<dbReference type="PANTHER" id="PTHR30193:SF37">
    <property type="entry name" value="INNER MEMBRANE ABC TRANSPORTER PERMEASE PROTEIN YCJO"/>
    <property type="match status" value="1"/>
</dbReference>
<proteinExistence type="inferred from homology"/>
<comment type="similarity">
    <text evidence="7">Belongs to the binding-protein-dependent transport system permease family.</text>
</comment>
<keyword evidence="3" id="KW-1003">Cell membrane</keyword>
<feature type="transmembrane region" description="Helical" evidence="7">
    <location>
        <begin position="182"/>
        <end position="203"/>
    </location>
</feature>
<dbReference type="Proteomes" id="UP000186364">
    <property type="component" value="Unassembled WGS sequence"/>
</dbReference>
<dbReference type="Pfam" id="PF00528">
    <property type="entry name" value="BPD_transp_1"/>
    <property type="match status" value="1"/>
</dbReference>
<dbReference type="PANTHER" id="PTHR30193">
    <property type="entry name" value="ABC TRANSPORTER PERMEASE PROTEIN"/>
    <property type="match status" value="1"/>
</dbReference>
<feature type="domain" description="ABC transmembrane type-1" evidence="8">
    <location>
        <begin position="48"/>
        <end position="262"/>
    </location>
</feature>
<feature type="transmembrane region" description="Helical" evidence="7">
    <location>
        <begin position="48"/>
        <end position="73"/>
    </location>
</feature>
<dbReference type="PROSITE" id="PS50928">
    <property type="entry name" value="ABC_TM1"/>
    <property type="match status" value="1"/>
</dbReference>
<evidence type="ECO:0000256" key="7">
    <source>
        <dbReference type="RuleBase" id="RU363032"/>
    </source>
</evidence>
<dbReference type="OrthoDB" id="9782326at2"/>
<keyword evidence="10" id="KW-1185">Reference proteome</keyword>
<organism evidence="9 10">
    <name type="scientific">Xaviernesmea oryzae</name>
    <dbReference type="NCBI Taxonomy" id="464029"/>
    <lineage>
        <taxon>Bacteria</taxon>
        <taxon>Pseudomonadati</taxon>
        <taxon>Pseudomonadota</taxon>
        <taxon>Alphaproteobacteria</taxon>
        <taxon>Hyphomicrobiales</taxon>
        <taxon>Rhizobiaceae</taxon>
        <taxon>Rhizobium/Agrobacterium group</taxon>
        <taxon>Xaviernesmea</taxon>
    </lineage>
</organism>
<evidence type="ECO:0000256" key="2">
    <source>
        <dbReference type="ARBA" id="ARBA00022448"/>
    </source>
</evidence>
<reference evidence="9 10" key="1">
    <citation type="submission" date="2016-09" db="EMBL/GenBank/DDBJ databases">
        <title>Rhizobium sp. nov., a novel species isolated from the rice rhizosphere.</title>
        <authorList>
            <person name="Zhao J."/>
            <person name="Zhang X."/>
        </authorList>
    </citation>
    <scope>NUCLEOTIDE SEQUENCE [LARGE SCALE GENOMIC DNA]</scope>
    <source>
        <strain evidence="9 10">1.7048</strain>
    </source>
</reference>
<comment type="subcellular location">
    <subcellularLocation>
        <location evidence="1 7">Cell membrane</location>
        <topology evidence="1 7">Multi-pass membrane protein</topology>
    </subcellularLocation>
</comment>
<keyword evidence="6 7" id="KW-0472">Membrane</keyword>
<dbReference type="CDD" id="cd06261">
    <property type="entry name" value="TM_PBP2"/>
    <property type="match status" value="1"/>
</dbReference>
<evidence type="ECO:0000256" key="6">
    <source>
        <dbReference type="ARBA" id="ARBA00023136"/>
    </source>
</evidence>
<dbReference type="InterPro" id="IPR035906">
    <property type="entry name" value="MetI-like_sf"/>
</dbReference>
<protein>
    <submittedName>
        <fullName evidence="9">Sugar ABC transporter permease</fullName>
    </submittedName>
</protein>
<keyword evidence="4 7" id="KW-0812">Transmembrane</keyword>
<comment type="caution">
    <text evidence="9">The sequence shown here is derived from an EMBL/GenBank/DDBJ whole genome shotgun (WGS) entry which is preliminary data.</text>
</comment>
<dbReference type="GO" id="GO:0005886">
    <property type="term" value="C:plasma membrane"/>
    <property type="evidence" value="ECO:0007669"/>
    <property type="project" value="UniProtKB-SubCell"/>
</dbReference>
<gene>
    <name evidence="9" type="ORF">BJF93_07290</name>
</gene>
<dbReference type="EMBL" id="MKIP01000048">
    <property type="protein sequence ID" value="OLP59691.1"/>
    <property type="molecule type" value="Genomic_DNA"/>
</dbReference>
<accession>A0A1Q9AW38</accession>
<feature type="transmembrane region" description="Helical" evidence="7">
    <location>
        <begin position="85"/>
        <end position="105"/>
    </location>
</feature>
<dbReference type="SUPFAM" id="SSF161098">
    <property type="entry name" value="MetI-like"/>
    <property type="match status" value="1"/>
</dbReference>
<evidence type="ECO:0000313" key="10">
    <source>
        <dbReference type="Proteomes" id="UP000186364"/>
    </source>
</evidence>
<evidence type="ECO:0000313" key="9">
    <source>
        <dbReference type="EMBL" id="OLP59691.1"/>
    </source>
</evidence>
<keyword evidence="2 7" id="KW-0813">Transport</keyword>
<name>A0A1Q9AW38_9HYPH</name>
<evidence type="ECO:0000256" key="1">
    <source>
        <dbReference type="ARBA" id="ARBA00004651"/>
    </source>
</evidence>